<accession>A0ABN7YNM0</accession>
<name>A0ABN7YNM0_9BURK</name>
<organism evidence="1 2">
    <name type="scientific">Cupriavidus respiraculi</name>
    <dbReference type="NCBI Taxonomy" id="195930"/>
    <lineage>
        <taxon>Bacteria</taxon>
        <taxon>Pseudomonadati</taxon>
        <taxon>Pseudomonadota</taxon>
        <taxon>Betaproteobacteria</taxon>
        <taxon>Burkholderiales</taxon>
        <taxon>Burkholderiaceae</taxon>
        <taxon>Cupriavidus</taxon>
    </lineage>
</organism>
<gene>
    <name evidence="1" type="ORF">LMG21510_02365</name>
</gene>
<comment type="caution">
    <text evidence="1">The sequence shown here is derived from an EMBL/GenBank/DDBJ whole genome shotgun (WGS) entry which is preliminary data.</text>
</comment>
<sequence>MQEPEHDEALVNLHLERISALSISAFDGADVDEELRQVVGEAVRQCGGGGNREVLIARLRDRATAAQREGQAEVSDTFDKAIRLAGAAGS</sequence>
<keyword evidence="2" id="KW-1185">Reference proteome</keyword>
<evidence type="ECO:0000313" key="2">
    <source>
        <dbReference type="Proteomes" id="UP000721236"/>
    </source>
</evidence>
<evidence type="ECO:0000313" key="1">
    <source>
        <dbReference type="EMBL" id="CAG9173820.1"/>
    </source>
</evidence>
<dbReference type="Proteomes" id="UP000721236">
    <property type="component" value="Unassembled WGS sequence"/>
</dbReference>
<dbReference type="RefSeq" id="WP_222201553.1">
    <property type="nucleotide sequence ID" value="NZ_CAJZAH010000002.1"/>
</dbReference>
<dbReference type="EMBL" id="CAJZAH010000002">
    <property type="protein sequence ID" value="CAG9173820.1"/>
    <property type="molecule type" value="Genomic_DNA"/>
</dbReference>
<proteinExistence type="predicted"/>
<reference evidence="1 2" key="1">
    <citation type="submission" date="2021-08" db="EMBL/GenBank/DDBJ databases">
        <authorList>
            <person name="Peeters C."/>
        </authorList>
    </citation>
    <scope>NUCLEOTIDE SEQUENCE [LARGE SCALE GENOMIC DNA]</scope>
    <source>
        <strain evidence="1 2">LMG 21510</strain>
    </source>
</reference>
<protein>
    <submittedName>
        <fullName evidence="1">Uncharacterized protein</fullName>
    </submittedName>
</protein>